<reference evidence="2 4" key="2">
    <citation type="submission" date="2018-03" db="EMBL/GenBank/DDBJ databases">
        <authorList>
            <person name="Fogelqvist J."/>
        </authorList>
    </citation>
    <scope>NUCLEOTIDE SEQUENCE [LARGE SCALE GENOMIC DNA]</scope>
</reference>
<keyword evidence="3" id="KW-1185">Reference proteome</keyword>
<sequence>MTSRAGEGVNEAGVPSGSAAGHRIPIHLLLSTDLVVDTASKACEVQQACAQQMHVEQNDVVIYRLVPVDASEGIVPGTNIQDELAFVVRGRQELCVRSIERTMTENRHLEHNLKRATAALMTISNAREDARDDKAYGSLEDRVRQLESELCSARSALEQYRQWRIASRINMDALKNEFQQLQQALKDYQ</sequence>
<evidence type="ECO:0000313" key="2">
    <source>
        <dbReference type="EMBL" id="SPQ93556.1"/>
    </source>
</evidence>
<organism evidence="1 3">
    <name type="scientific">Plasmodiophora brassicae</name>
    <name type="common">Clubroot disease agent</name>
    <dbReference type="NCBI Taxonomy" id="37360"/>
    <lineage>
        <taxon>Eukaryota</taxon>
        <taxon>Sar</taxon>
        <taxon>Rhizaria</taxon>
        <taxon>Endomyxa</taxon>
        <taxon>Phytomyxea</taxon>
        <taxon>Plasmodiophorida</taxon>
        <taxon>Plasmodiophoridae</taxon>
        <taxon>Plasmodiophora</taxon>
    </lineage>
</organism>
<dbReference type="EMBL" id="CDSF01000122">
    <property type="protein sequence ID" value="CEP02264.1"/>
    <property type="molecule type" value="Genomic_DNA"/>
</dbReference>
<keyword evidence="2" id="KW-0496">Mitochondrion</keyword>
<name>A0A0G4J4I0_PLABS</name>
<accession>A0A0G4J4I0</accession>
<evidence type="ECO:0000313" key="1">
    <source>
        <dbReference type="EMBL" id="CEP02264.1"/>
    </source>
</evidence>
<protein>
    <submittedName>
        <fullName evidence="1">Uncharacterized protein</fullName>
    </submittedName>
</protein>
<proteinExistence type="predicted"/>
<evidence type="ECO:0000313" key="4">
    <source>
        <dbReference type="Proteomes" id="UP000290189"/>
    </source>
</evidence>
<geneLocation type="mitochondrion" evidence="2"/>
<dbReference type="Proteomes" id="UP000039324">
    <property type="component" value="Unassembled WGS sequence"/>
</dbReference>
<dbReference type="EMBL" id="OVEO01000001">
    <property type="protein sequence ID" value="SPQ93556.1"/>
    <property type="molecule type" value="Genomic_DNA"/>
</dbReference>
<dbReference type="Proteomes" id="UP000290189">
    <property type="component" value="Unassembled WGS sequence"/>
</dbReference>
<evidence type="ECO:0000313" key="3">
    <source>
        <dbReference type="Proteomes" id="UP000039324"/>
    </source>
</evidence>
<reference evidence="1 3" key="1">
    <citation type="submission" date="2015-02" db="EMBL/GenBank/DDBJ databases">
        <authorList>
            <person name="Chooi Y.-H."/>
        </authorList>
    </citation>
    <scope>NUCLEOTIDE SEQUENCE [LARGE SCALE GENOMIC DNA]</scope>
    <source>
        <strain evidence="1">E3</strain>
    </source>
</reference>
<gene>
    <name evidence="1" type="ORF">PBRA_002529</name>
    <name evidence="2" type="ORF">PLBR_LOCUS771</name>
</gene>
<dbReference type="AlphaFoldDB" id="A0A0G4J4I0"/>